<dbReference type="EMBL" id="LRFC01000023">
    <property type="protein sequence ID" value="KZE66027.1"/>
    <property type="molecule type" value="Genomic_DNA"/>
</dbReference>
<evidence type="ECO:0000256" key="5">
    <source>
        <dbReference type="ARBA" id="ARBA00022801"/>
    </source>
</evidence>
<dbReference type="OrthoDB" id="9792335at2"/>
<keyword evidence="4" id="KW-0479">Metal-binding</keyword>
<dbReference type="NCBIfam" id="TIGR01910">
    <property type="entry name" value="DapE-ArgE"/>
    <property type="match status" value="1"/>
</dbReference>
<keyword evidence="10" id="KW-1185">Reference proteome</keyword>
<dbReference type="SUPFAM" id="SSF55031">
    <property type="entry name" value="Bacterial exopeptidase dimerisation domain"/>
    <property type="match status" value="1"/>
</dbReference>
<dbReference type="Gene3D" id="3.40.630.10">
    <property type="entry name" value="Zn peptidases"/>
    <property type="match status" value="1"/>
</dbReference>
<gene>
    <name evidence="9" type="ORF">AWM68_06510</name>
</gene>
<sequence length="420" mass="45698">MLVKEKLSNWLINERDKAVEFLQKTVQEASTTGNETGVQHLIAQKLKEIGLEVDMWYPIGEELAKHPNFCASRTDFSTSPNVVGIWRGTGNGRSLVLNGHIDVVPEGDLTQWEEHPYSGKVIDGKLYGRGSTDMKGGNLSLLLAIQALKETGAELKGDLFFHSVIEEESGGAGTLAAVLRGYKADAAIIPEPTNMKIFPAQQGSMWFRLTIKGKAAHGGTRYEGVSAIEKAGVVLSAIKDLETVRNKRITDPLYKDIPIPVPINVGKIGGGNWPSSVPDSVELEGRIGVAPNETLEDVKAELESYLSNLSDSWLKDNPITIEWFGAQWLPGLIETDHPLMNILRKNFEGVTGNEPIIEASPWGTDGGLLSQVGDTPSIVFGPGVTAVAHYPNEYIEITKIIETAEIIALTIYDWCGGENL</sequence>
<dbReference type="InterPro" id="IPR002933">
    <property type="entry name" value="Peptidase_M20"/>
</dbReference>
<dbReference type="GO" id="GO:0016787">
    <property type="term" value="F:hydrolase activity"/>
    <property type="evidence" value="ECO:0007669"/>
    <property type="project" value="UniProtKB-KW"/>
</dbReference>
<name>A0A165NH02_9BACL</name>
<organism evidence="9 10">
    <name type="scientific">Fictibacillus phosphorivorans</name>
    <dbReference type="NCBI Taxonomy" id="1221500"/>
    <lineage>
        <taxon>Bacteria</taxon>
        <taxon>Bacillati</taxon>
        <taxon>Bacillota</taxon>
        <taxon>Bacilli</taxon>
        <taxon>Bacillales</taxon>
        <taxon>Fictibacillaceae</taxon>
        <taxon>Fictibacillus</taxon>
    </lineage>
</organism>
<comment type="similarity">
    <text evidence="3">Belongs to the peptidase M20A family.</text>
</comment>
<accession>A0A165NH02</accession>
<proteinExistence type="inferred from homology"/>
<keyword evidence="5" id="KW-0378">Hydrolase</keyword>
<dbReference type="Pfam" id="PF01546">
    <property type="entry name" value="Peptidase_M20"/>
    <property type="match status" value="1"/>
</dbReference>
<keyword evidence="6" id="KW-0862">Zinc</keyword>
<dbReference type="AlphaFoldDB" id="A0A165NH02"/>
<evidence type="ECO:0000256" key="3">
    <source>
        <dbReference type="ARBA" id="ARBA00006247"/>
    </source>
</evidence>
<dbReference type="PANTHER" id="PTHR43808:SF25">
    <property type="entry name" value="PEPTIDASE M20 DIMERISATION DOMAIN-CONTAINING PROTEIN"/>
    <property type="match status" value="1"/>
</dbReference>
<dbReference type="Gene3D" id="3.30.70.360">
    <property type="match status" value="1"/>
</dbReference>
<dbReference type="Pfam" id="PF07687">
    <property type="entry name" value="M20_dimer"/>
    <property type="match status" value="1"/>
</dbReference>
<evidence type="ECO:0000256" key="4">
    <source>
        <dbReference type="ARBA" id="ARBA00022723"/>
    </source>
</evidence>
<evidence type="ECO:0000256" key="2">
    <source>
        <dbReference type="ARBA" id="ARBA00001947"/>
    </source>
</evidence>
<keyword evidence="7" id="KW-0170">Cobalt</keyword>
<feature type="domain" description="Peptidase M20 dimerisation" evidence="8">
    <location>
        <begin position="200"/>
        <end position="309"/>
    </location>
</feature>
<comment type="cofactor">
    <cofactor evidence="1">
        <name>Co(2+)</name>
        <dbReference type="ChEBI" id="CHEBI:48828"/>
    </cofactor>
</comment>
<evidence type="ECO:0000313" key="10">
    <source>
        <dbReference type="Proteomes" id="UP000076567"/>
    </source>
</evidence>
<dbReference type="InterPro" id="IPR050072">
    <property type="entry name" value="Peptidase_M20A"/>
</dbReference>
<protein>
    <submittedName>
        <fullName evidence="9">Acetylornithine deacetylase</fullName>
    </submittedName>
</protein>
<evidence type="ECO:0000256" key="7">
    <source>
        <dbReference type="ARBA" id="ARBA00023285"/>
    </source>
</evidence>
<dbReference type="InterPro" id="IPR011650">
    <property type="entry name" value="Peptidase_M20_dimer"/>
</dbReference>
<dbReference type="NCBIfam" id="NF005373">
    <property type="entry name" value="PRK06915.1"/>
    <property type="match status" value="1"/>
</dbReference>
<dbReference type="InterPro" id="IPR036264">
    <property type="entry name" value="Bact_exopeptidase_dim_dom"/>
</dbReference>
<dbReference type="InterPro" id="IPR010182">
    <property type="entry name" value="ArgE/DapE"/>
</dbReference>
<dbReference type="RefSeq" id="WP_066241231.1">
    <property type="nucleotide sequence ID" value="NZ_LRFC01000023.1"/>
</dbReference>
<comment type="caution">
    <text evidence="9">The sequence shown here is derived from an EMBL/GenBank/DDBJ whole genome shotgun (WGS) entry which is preliminary data.</text>
</comment>
<evidence type="ECO:0000313" key="9">
    <source>
        <dbReference type="EMBL" id="KZE66027.1"/>
    </source>
</evidence>
<dbReference type="GO" id="GO:0046872">
    <property type="term" value="F:metal ion binding"/>
    <property type="evidence" value="ECO:0007669"/>
    <property type="project" value="UniProtKB-KW"/>
</dbReference>
<dbReference type="SUPFAM" id="SSF53187">
    <property type="entry name" value="Zn-dependent exopeptidases"/>
    <property type="match status" value="1"/>
</dbReference>
<dbReference type="Proteomes" id="UP000076567">
    <property type="component" value="Unassembled WGS sequence"/>
</dbReference>
<comment type="cofactor">
    <cofactor evidence="2">
        <name>Zn(2+)</name>
        <dbReference type="ChEBI" id="CHEBI:29105"/>
    </cofactor>
</comment>
<evidence type="ECO:0000256" key="1">
    <source>
        <dbReference type="ARBA" id="ARBA00001941"/>
    </source>
</evidence>
<reference evidence="10" key="1">
    <citation type="submission" date="2016-01" db="EMBL/GenBank/DDBJ databases">
        <title>Draft genome of Chromobacterium sp. F49.</title>
        <authorList>
            <person name="Hong K.W."/>
        </authorList>
    </citation>
    <scope>NUCLEOTIDE SEQUENCE [LARGE SCALE GENOMIC DNA]</scope>
    <source>
        <strain evidence="10">P7IIIA</strain>
    </source>
</reference>
<dbReference type="PANTHER" id="PTHR43808">
    <property type="entry name" value="ACETYLORNITHINE DEACETYLASE"/>
    <property type="match status" value="1"/>
</dbReference>
<evidence type="ECO:0000259" key="8">
    <source>
        <dbReference type="Pfam" id="PF07687"/>
    </source>
</evidence>
<evidence type="ECO:0000256" key="6">
    <source>
        <dbReference type="ARBA" id="ARBA00022833"/>
    </source>
</evidence>